<evidence type="ECO:0000256" key="2">
    <source>
        <dbReference type="ARBA" id="ARBA00022695"/>
    </source>
</evidence>
<comment type="caution">
    <text evidence="9">The sequence shown here is derived from an EMBL/GenBank/DDBJ whole genome shotgun (WGS) entry which is preliminary data.</text>
</comment>
<dbReference type="SUPFAM" id="SSF56672">
    <property type="entry name" value="DNA/RNA polymerases"/>
    <property type="match status" value="1"/>
</dbReference>
<dbReference type="InterPro" id="IPR036397">
    <property type="entry name" value="RNaseH_sf"/>
</dbReference>
<dbReference type="Gene3D" id="1.10.340.70">
    <property type="match status" value="1"/>
</dbReference>
<keyword evidence="3" id="KW-0540">Nuclease</keyword>
<dbReference type="GO" id="GO:0003964">
    <property type="term" value="F:RNA-directed DNA polymerase activity"/>
    <property type="evidence" value="ECO:0007669"/>
    <property type="project" value="UniProtKB-KW"/>
</dbReference>
<keyword evidence="1" id="KW-0808">Transferase</keyword>
<gene>
    <name evidence="9" type="ORF">AXG93_267s1050</name>
</gene>
<name>A0A176VMH3_MARPO</name>
<keyword evidence="2" id="KW-0548">Nucleotidyltransferase</keyword>
<dbReference type="GO" id="GO:0015074">
    <property type="term" value="P:DNA integration"/>
    <property type="evidence" value="ECO:0007669"/>
    <property type="project" value="InterPro"/>
</dbReference>
<keyword evidence="6" id="KW-0695">RNA-directed DNA polymerase</keyword>
<dbReference type="Pfam" id="PF17917">
    <property type="entry name" value="RT_RNaseH"/>
    <property type="match status" value="1"/>
</dbReference>
<evidence type="ECO:0000259" key="8">
    <source>
        <dbReference type="PROSITE" id="PS50994"/>
    </source>
</evidence>
<dbReference type="CDD" id="cd09274">
    <property type="entry name" value="RNase_HI_RT_Ty3"/>
    <property type="match status" value="1"/>
</dbReference>
<reference evidence="9" key="1">
    <citation type="submission" date="2016-03" db="EMBL/GenBank/DDBJ databases">
        <title>Mechanisms controlling the formation of the plant cell surface in tip-growing cells are functionally conserved among land plants.</title>
        <authorList>
            <person name="Honkanen S."/>
            <person name="Jones V.A."/>
            <person name="Morieri G."/>
            <person name="Champion C."/>
            <person name="Hetherington A.J."/>
            <person name="Kelly S."/>
            <person name="Saint-Marcoux D."/>
            <person name="Proust H."/>
            <person name="Prescott H."/>
            <person name="Dolan L."/>
        </authorList>
    </citation>
    <scope>NUCLEOTIDE SEQUENCE [LARGE SCALE GENOMIC DNA]</scope>
    <source>
        <tissue evidence="9">Whole gametophyte</tissue>
    </source>
</reference>
<evidence type="ECO:0000256" key="1">
    <source>
        <dbReference type="ARBA" id="ARBA00022679"/>
    </source>
</evidence>
<dbReference type="SUPFAM" id="SSF53098">
    <property type="entry name" value="Ribonuclease H-like"/>
    <property type="match status" value="1"/>
</dbReference>
<feature type="compositionally biased region" description="Basic and acidic residues" evidence="7">
    <location>
        <begin position="133"/>
        <end position="150"/>
    </location>
</feature>
<dbReference type="GO" id="GO:0004519">
    <property type="term" value="F:endonuclease activity"/>
    <property type="evidence" value="ECO:0007669"/>
    <property type="project" value="UniProtKB-KW"/>
</dbReference>
<dbReference type="InterPro" id="IPR001584">
    <property type="entry name" value="Integrase_cat-core"/>
</dbReference>
<dbReference type="InterPro" id="IPR041373">
    <property type="entry name" value="RT_RNaseH"/>
</dbReference>
<dbReference type="AlphaFoldDB" id="A0A176VMH3"/>
<dbReference type="GO" id="GO:0016787">
    <property type="term" value="F:hydrolase activity"/>
    <property type="evidence" value="ECO:0007669"/>
    <property type="project" value="UniProtKB-KW"/>
</dbReference>
<proteinExistence type="predicted"/>
<evidence type="ECO:0000256" key="6">
    <source>
        <dbReference type="ARBA" id="ARBA00022918"/>
    </source>
</evidence>
<dbReference type="Proteomes" id="UP000077202">
    <property type="component" value="Unassembled WGS sequence"/>
</dbReference>
<dbReference type="InterPro" id="IPR043502">
    <property type="entry name" value="DNA/RNA_pol_sf"/>
</dbReference>
<dbReference type="EMBL" id="LVLJ01003556">
    <property type="protein sequence ID" value="OAE20976.1"/>
    <property type="molecule type" value="Genomic_DNA"/>
</dbReference>
<evidence type="ECO:0000256" key="3">
    <source>
        <dbReference type="ARBA" id="ARBA00022722"/>
    </source>
</evidence>
<dbReference type="InterPro" id="IPR050951">
    <property type="entry name" value="Retrovirus_Pol_polyprotein"/>
</dbReference>
<evidence type="ECO:0000313" key="9">
    <source>
        <dbReference type="EMBL" id="OAE20976.1"/>
    </source>
</evidence>
<feature type="domain" description="Integrase catalytic" evidence="8">
    <location>
        <begin position="581"/>
        <end position="667"/>
    </location>
</feature>
<protein>
    <recommendedName>
        <fullName evidence="8">Integrase catalytic domain-containing protein</fullName>
    </recommendedName>
</protein>
<dbReference type="PANTHER" id="PTHR37984">
    <property type="entry name" value="PROTEIN CBG26694"/>
    <property type="match status" value="1"/>
</dbReference>
<evidence type="ECO:0000313" key="10">
    <source>
        <dbReference type="Proteomes" id="UP000077202"/>
    </source>
</evidence>
<dbReference type="Gene3D" id="3.30.420.10">
    <property type="entry name" value="Ribonuclease H-like superfamily/Ribonuclease H"/>
    <property type="match status" value="2"/>
</dbReference>
<accession>A0A176VMH3</accession>
<keyword evidence="5" id="KW-0378">Hydrolase</keyword>
<dbReference type="PROSITE" id="PS50994">
    <property type="entry name" value="INTEGRASE"/>
    <property type="match status" value="1"/>
</dbReference>
<keyword evidence="4" id="KW-0255">Endonuclease</keyword>
<dbReference type="GO" id="GO:0003676">
    <property type="term" value="F:nucleic acid binding"/>
    <property type="evidence" value="ECO:0007669"/>
    <property type="project" value="InterPro"/>
</dbReference>
<feature type="region of interest" description="Disordered" evidence="7">
    <location>
        <begin position="121"/>
        <end position="152"/>
    </location>
</feature>
<dbReference type="InterPro" id="IPR041588">
    <property type="entry name" value="Integrase_H2C2"/>
</dbReference>
<evidence type="ECO:0000256" key="5">
    <source>
        <dbReference type="ARBA" id="ARBA00022801"/>
    </source>
</evidence>
<sequence>MVVKHFMIGLLPELLQQVKYEGVDTLEDVIRIAEKKEASLESTPIIQTKDATDIHPTSLRALSSTSTLHPSNAPSRLEAAMEQLVSQMTQLSVHLLQPQTFRNTERNSNKEEFDVMAAKRMQEESQPQNVKLMNEKARDKGSKKSRERSGFKARSFATYTSREAYTGEIGFVRQRNSMAVGPNSVGTKLFTQEHEHFRKLLHKFIHLFAFDYKDLREVSLETHKIELVENGKAIRQKLYRRNTKYADLVKVELEKFKQYAMIAKPLTRFLRDDAPHPQATPDALEAFDKLKQALLSAPILQTPNWEKPFLVFTDALEEGVGATLAQLDKEGYDHPIHYASRQLTLAEMNYTVSEQEDLGVVFALKKFRHYLLGIKATVVMDHQALIYLLNKPNATGRIARWIILLQEFDLKIVLRAGTKHGHVDFLSRMEKEVGIVSEDDDFPDAMLMSINIEDEPEEYKDIIRYLQSMNNPEGATKQIKTRIAHKSRSYTLLGQLLYLCGRDGILRRAVEKSDVPKLLREFHEGFCGGHFVRRVMVEKILAAGYYWPTMLKYTFDYCKRCEVCQAFANKSTVSGNLHPIPPLAPFEKRGIVFMGPLPVTKRGHRFIVVATDYFTKFAEVPALKTSVKKEVARFVYEHIVTHFDIPLEMVSDNGPQFTSDVWEDLMEAETRANASDWDLKIHHAMWVYNSTLKTANGFSPFRLAYGMEALLPIEYELMTLRTATKTRLGLDEFQQKRLVRLNELDEIQLRARQAIEVAQAKMKKAWDSNVKKWVFKTGDLVMMYDLRHFHRAHKKLLPKWFGPYEIKEVFVTNGTYSLHNLDGINYLDGVNHDKLKKSYVDLLD</sequence>
<evidence type="ECO:0000256" key="7">
    <source>
        <dbReference type="SAM" id="MobiDB-lite"/>
    </source>
</evidence>
<dbReference type="Gene3D" id="3.30.70.270">
    <property type="match status" value="1"/>
</dbReference>
<dbReference type="PANTHER" id="PTHR37984:SF5">
    <property type="entry name" value="PROTEIN NYNRIN-LIKE"/>
    <property type="match status" value="1"/>
</dbReference>
<dbReference type="InterPro" id="IPR012337">
    <property type="entry name" value="RNaseH-like_sf"/>
</dbReference>
<keyword evidence="10" id="KW-1185">Reference proteome</keyword>
<dbReference type="Pfam" id="PF17921">
    <property type="entry name" value="Integrase_H2C2"/>
    <property type="match status" value="1"/>
</dbReference>
<dbReference type="InterPro" id="IPR043128">
    <property type="entry name" value="Rev_trsase/Diguanyl_cyclase"/>
</dbReference>
<evidence type="ECO:0000256" key="4">
    <source>
        <dbReference type="ARBA" id="ARBA00022759"/>
    </source>
</evidence>
<organism evidence="9 10">
    <name type="scientific">Marchantia polymorpha subsp. ruderalis</name>
    <dbReference type="NCBI Taxonomy" id="1480154"/>
    <lineage>
        <taxon>Eukaryota</taxon>
        <taxon>Viridiplantae</taxon>
        <taxon>Streptophyta</taxon>
        <taxon>Embryophyta</taxon>
        <taxon>Marchantiophyta</taxon>
        <taxon>Marchantiopsida</taxon>
        <taxon>Marchantiidae</taxon>
        <taxon>Marchantiales</taxon>
        <taxon>Marchantiaceae</taxon>
        <taxon>Marchantia</taxon>
    </lineage>
</organism>